<dbReference type="InterPro" id="IPR036286">
    <property type="entry name" value="LexA/Signal_pep-like_sf"/>
</dbReference>
<evidence type="ECO:0000256" key="1">
    <source>
        <dbReference type="ARBA" id="ARBA00022729"/>
    </source>
</evidence>
<dbReference type="InterPro" id="IPR006558">
    <property type="entry name" value="LamG-like"/>
</dbReference>
<evidence type="ECO:0000313" key="5">
    <source>
        <dbReference type="EMBL" id="GGL49701.1"/>
    </source>
</evidence>
<evidence type="ECO:0000256" key="3">
    <source>
        <dbReference type="SAM" id="Phobius"/>
    </source>
</evidence>
<keyword evidence="3" id="KW-0472">Membrane</keyword>
<dbReference type="InterPro" id="IPR019533">
    <property type="entry name" value="Peptidase_S26"/>
</dbReference>
<keyword evidence="3" id="KW-0812">Transmembrane</keyword>
<dbReference type="AlphaFoldDB" id="A0A846LTS2"/>
<evidence type="ECO:0000313" key="7">
    <source>
        <dbReference type="Proteomes" id="UP000552836"/>
    </source>
</evidence>
<dbReference type="Proteomes" id="UP000648663">
    <property type="component" value="Unassembled WGS sequence"/>
</dbReference>
<evidence type="ECO:0000313" key="6">
    <source>
        <dbReference type="EMBL" id="NIH66859.1"/>
    </source>
</evidence>
<dbReference type="GO" id="GO:0004252">
    <property type="term" value="F:serine-type endopeptidase activity"/>
    <property type="evidence" value="ECO:0007669"/>
    <property type="project" value="InterPro"/>
</dbReference>
<dbReference type="RefSeq" id="WP_166754380.1">
    <property type="nucleotide sequence ID" value="NZ_BAABJU010000001.1"/>
</dbReference>
<reference evidence="6 7" key="3">
    <citation type="submission" date="2020-02" db="EMBL/GenBank/DDBJ databases">
        <title>Sequencing the genomes of 1000 actinobacteria strains.</title>
        <authorList>
            <person name="Klenk H.-P."/>
        </authorList>
    </citation>
    <scope>NUCLEOTIDE SEQUENCE [LARGE SCALE GENOMIC DNA]</scope>
    <source>
        <strain evidence="6 7">DSM 45201</strain>
    </source>
</reference>
<dbReference type="Proteomes" id="UP000552836">
    <property type="component" value="Unassembled WGS sequence"/>
</dbReference>
<name>A0A846LTS2_9ACTN</name>
<keyword evidence="8" id="KW-1185">Reference proteome</keyword>
<dbReference type="EMBL" id="JAAMPA010000001">
    <property type="protein sequence ID" value="NIH66859.1"/>
    <property type="molecule type" value="Genomic_DNA"/>
</dbReference>
<dbReference type="SUPFAM" id="SSF51306">
    <property type="entry name" value="LexA/Signal peptidase"/>
    <property type="match status" value="1"/>
</dbReference>
<evidence type="ECO:0000313" key="8">
    <source>
        <dbReference type="Proteomes" id="UP000648663"/>
    </source>
</evidence>
<dbReference type="EMBL" id="BMMI01000001">
    <property type="protein sequence ID" value="GGL49701.1"/>
    <property type="molecule type" value="Genomic_DNA"/>
</dbReference>
<keyword evidence="1" id="KW-0732">Signal</keyword>
<protein>
    <submittedName>
        <fullName evidence="6">Signal peptidase I</fullName>
    </submittedName>
</protein>
<dbReference type="GO" id="GO:0006465">
    <property type="term" value="P:signal peptide processing"/>
    <property type="evidence" value="ECO:0007669"/>
    <property type="project" value="InterPro"/>
</dbReference>
<organism evidence="6 7">
    <name type="scientific">Modestobacter marinus</name>
    <dbReference type="NCBI Taxonomy" id="477641"/>
    <lineage>
        <taxon>Bacteria</taxon>
        <taxon>Bacillati</taxon>
        <taxon>Actinomycetota</taxon>
        <taxon>Actinomycetes</taxon>
        <taxon>Geodermatophilales</taxon>
        <taxon>Geodermatophilaceae</taxon>
        <taxon>Modestobacter</taxon>
    </lineage>
</organism>
<comment type="caution">
    <text evidence="6">The sequence shown here is derived from an EMBL/GenBank/DDBJ whole genome shotgun (WGS) entry which is preliminary data.</text>
</comment>
<feature type="transmembrane region" description="Helical" evidence="3">
    <location>
        <begin position="191"/>
        <end position="217"/>
    </location>
</feature>
<dbReference type="InterPro" id="IPR013320">
    <property type="entry name" value="ConA-like_dom_sf"/>
</dbReference>
<reference evidence="5" key="1">
    <citation type="journal article" date="2014" name="Int. J. Syst. Evol. Microbiol.">
        <title>Complete genome of a new Firmicutes species belonging to the dominant human colonic microbiota ('Ruminococcus bicirculans') reveals two chromosomes and a selective capacity to utilize plant glucans.</title>
        <authorList>
            <consortium name="NISC Comparative Sequencing Program"/>
            <person name="Wegmann U."/>
            <person name="Louis P."/>
            <person name="Goesmann A."/>
            <person name="Henrissat B."/>
            <person name="Duncan S.H."/>
            <person name="Flint H.J."/>
        </authorList>
    </citation>
    <scope>NUCLEOTIDE SEQUENCE</scope>
    <source>
        <strain evidence="5">CGMCC 4.5581</strain>
    </source>
</reference>
<reference evidence="8" key="2">
    <citation type="journal article" date="2019" name="Int. J. Syst. Evol. Microbiol.">
        <title>The Global Catalogue of Microorganisms (GCM) 10K type strain sequencing project: providing services to taxonomists for standard genome sequencing and annotation.</title>
        <authorList>
            <consortium name="The Broad Institute Genomics Platform"/>
            <consortium name="The Broad Institute Genome Sequencing Center for Infectious Disease"/>
            <person name="Wu L."/>
            <person name="Ma J."/>
        </authorList>
    </citation>
    <scope>NUCLEOTIDE SEQUENCE [LARGE SCALE GENOMIC DNA]</scope>
    <source>
        <strain evidence="8">CGMCC 4.5581</strain>
    </source>
</reference>
<proteinExistence type="predicted"/>
<keyword evidence="2" id="KW-1015">Disulfide bond</keyword>
<sequence>MTATRSVSRAAAWRRGRSALVLSSLARALLGTLALLLAVSVAPTVVGWETTVVLSGSMEPGVSPGDVAVVRPVPIADLAVGDVLLVDDPDAPGRLRLHRLVAVEDGGLRLQGDANPTPDPQLVDPSTVHGVGALRLPALGLPVLWAAEGRALPLAGGAALLALVVALALAHRTAEDDDGPATGSGWWGARLAVPAVAVGLAALLGPLPGTSAVGAVFTATTANDANSWASVRYYTCTSAGASAPGYLALQETAGPVAVNSGLYAGAVDGYYSSSGITYRVPGPACGGDGKGVRLDGGSGHVYSTTALANPQTFSVQVWFATTTRDGGKLIGFGNGTRGAASTQYDRHVYMTDSGTLTFGVYDGSPVTTTSPGSYNDGAWHQMTATFSPGTGLRLYVDGALVASRRDATAAEPFTGYWRVGYDTISSAWPGAPRSAFFAGSVAHVSVYTSVLSDADVAAQYRAAG</sequence>
<dbReference type="Pfam" id="PF13385">
    <property type="entry name" value="Laminin_G_3"/>
    <property type="match status" value="1"/>
</dbReference>
<dbReference type="Gene3D" id="2.60.120.200">
    <property type="match status" value="1"/>
</dbReference>
<feature type="domain" description="LamG-like jellyroll fold" evidence="4">
    <location>
        <begin position="311"/>
        <end position="454"/>
    </location>
</feature>
<dbReference type="SUPFAM" id="SSF49899">
    <property type="entry name" value="Concanavalin A-like lectins/glucanases"/>
    <property type="match status" value="1"/>
</dbReference>
<gene>
    <name evidence="6" type="ORF">FB380_001305</name>
    <name evidence="5" type="ORF">GCM10011589_02760</name>
</gene>
<evidence type="ECO:0000256" key="2">
    <source>
        <dbReference type="ARBA" id="ARBA00023157"/>
    </source>
</evidence>
<feature type="transmembrane region" description="Helical" evidence="3">
    <location>
        <begin position="151"/>
        <end position="170"/>
    </location>
</feature>
<keyword evidence="3" id="KW-1133">Transmembrane helix</keyword>
<dbReference type="CDD" id="cd06530">
    <property type="entry name" value="S26_SPase_I"/>
    <property type="match status" value="1"/>
</dbReference>
<reference evidence="5" key="4">
    <citation type="submission" date="2024-05" db="EMBL/GenBank/DDBJ databases">
        <authorList>
            <person name="Sun Q."/>
            <person name="Zhou Y."/>
        </authorList>
    </citation>
    <scope>NUCLEOTIDE SEQUENCE</scope>
    <source>
        <strain evidence="5">CGMCC 4.5581</strain>
    </source>
</reference>
<accession>A0A846LTS2</accession>
<evidence type="ECO:0000259" key="4">
    <source>
        <dbReference type="SMART" id="SM00560"/>
    </source>
</evidence>
<dbReference type="SMART" id="SM00560">
    <property type="entry name" value="LamGL"/>
    <property type="match status" value="1"/>
</dbReference>